<proteinExistence type="predicted"/>
<dbReference type="RefSeq" id="WP_006299597.1">
    <property type="nucleotide sequence ID" value="NZ_CM001022.1"/>
</dbReference>
<dbReference type="Gene3D" id="3.40.50.10150">
    <property type="entry name" value="B12-dependent dehydatase associated subunit"/>
    <property type="match status" value="1"/>
</dbReference>
<dbReference type="PaxDb" id="584708-Apau_0019"/>
<dbReference type="InterPro" id="IPR010254">
    <property type="entry name" value="B12-dep_deHydtase_bsu"/>
</dbReference>
<gene>
    <name evidence="2" type="ORF">Apau_0019</name>
</gene>
<evidence type="ECO:0000313" key="2">
    <source>
        <dbReference type="EMBL" id="EFQ22460.1"/>
    </source>
</evidence>
<protein>
    <submittedName>
        <fullName evidence="2">Uncharacterized protein</fullName>
    </submittedName>
</protein>
<dbReference type="InterPro" id="IPR003208">
    <property type="entry name" value="Dehydtase/Dehydtase_re"/>
</dbReference>
<dbReference type="AlphaFoldDB" id="E3CVA3"/>
<evidence type="ECO:0000256" key="1">
    <source>
        <dbReference type="SAM" id="MobiDB-lite"/>
    </source>
</evidence>
<reference evidence="2 3" key="1">
    <citation type="journal article" date="2010" name="Stand. Genomic Sci.">
        <title>Non-contiguous finished genome sequence of Aminomonas paucivorans type strain (GLU-3).</title>
        <authorList>
            <person name="Pitluck S."/>
            <person name="Yasawong M."/>
            <person name="Held B."/>
            <person name="Lapidus A."/>
            <person name="Nolan M."/>
            <person name="Copeland A."/>
            <person name="Lucas S."/>
            <person name="Del Rio T.G."/>
            <person name="Tice H."/>
            <person name="Cheng J.F."/>
            <person name="Chertkov O."/>
            <person name="Goodwin L."/>
            <person name="Tapia R."/>
            <person name="Han C."/>
            <person name="Liolios K."/>
            <person name="Ivanova N."/>
            <person name="Mavromatis K."/>
            <person name="Ovchinnikova G."/>
            <person name="Pati A."/>
            <person name="Chen A."/>
            <person name="Palaniappan K."/>
            <person name="Land M."/>
            <person name="Hauser L."/>
            <person name="Chang Y.J."/>
            <person name="Jeffries C.D."/>
            <person name="Pukall R."/>
            <person name="Spring S."/>
            <person name="Rohde M."/>
            <person name="Sikorski J."/>
            <person name="Goker M."/>
            <person name="Woyke T."/>
            <person name="Bristow J."/>
            <person name="Eisen J.A."/>
            <person name="Markowitz V."/>
            <person name="Hugenholtz P."/>
            <person name="Kyrpides N.C."/>
            <person name="Klenk H.P."/>
        </authorList>
    </citation>
    <scope>NUCLEOTIDE SEQUENCE [LARGE SCALE GENOMIC DNA]</scope>
    <source>
        <strain evidence="2 3">DSM 12260</strain>
    </source>
</reference>
<dbReference type="SUPFAM" id="SSF52968">
    <property type="entry name" value="B12-dependent dehydatase associated subunit"/>
    <property type="match status" value="1"/>
</dbReference>
<feature type="region of interest" description="Disordered" evidence="1">
    <location>
        <begin position="114"/>
        <end position="151"/>
    </location>
</feature>
<dbReference type="OrthoDB" id="6222at2"/>
<dbReference type="eggNOG" id="ENOG503359S">
    <property type="taxonomic scope" value="Bacteria"/>
</dbReference>
<keyword evidence="3" id="KW-1185">Reference proteome</keyword>
<dbReference type="Pfam" id="PF02288">
    <property type="entry name" value="Dehydratase_MU"/>
    <property type="match status" value="1"/>
</dbReference>
<sequence>MATWCGRAGELPSDKPSVHLLVDASVDHSAARWVAAGCEEEGVPLAWDEGTGDADALARQASTRSRLEVGVGVDPLGGAVALAKIPQRAYVVEGGSDPATLRHLGQCAARLAKGEPVPRKAPPGAEVGVAARPEDSEIGAAPSRSFPEGDGRTRLLVEAVLKALAERPGGRDGSA</sequence>
<dbReference type="EMBL" id="CM001022">
    <property type="protein sequence ID" value="EFQ22460.1"/>
    <property type="molecule type" value="Genomic_DNA"/>
</dbReference>
<name>E3CVA3_9BACT</name>
<dbReference type="STRING" id="584708.Apau_0019"/>
<dbReference type="HOGENOM" id="CLU_1529462_0_0_0"/>
<organism evidence="2 3">
    <name type="scientific">Aminomonas paucivorans DSM 12260</name>
    <dbReference type="NCBI Taxonomy" id="584708"/>
    <lineage>
        <taxon>Bacteria</taxon>
        <taxon>Thermotogati</taxon>
        <taxon>Synergistota</taxon>
        <taxon>Synergistia</taxon>
        <taxon>Synergistales</taxon>
        <taxon>Synergistaceae</taxon>
        <taxon>Aminomonas</taxon>
    </lineage>
</organism>
<dbReference type="Proteomes" id="UP000005096">
    <property type="component" value="Chromosome"/>
</dbReference>
<accession>E3CVA3</accession>
<evidence type="ECO:0000313" key="3">
    <source>
        <dbReference type="Proteomes" id="UP000005096"/>
    </source>
</evidence>